<feature type="transmembrane region" description="Helical" evidence="5">
    <location>
        <begin position="83"/>
        <end position="103"/>
    </location>
</feature>
<evidence type="ECO:0000256" key="4">
    <source>
        <dbReference type="ARBA" id="ARBA00023136"/>
    </source>
</evidence>
<dbReference type="AlphaFoldDB" id="A0A0N4VJH8"/>
<feature type="transmembrane region" description="Helical" evidence="5">
    <location>
        <begin position="232"/>
        <end position="257"/>
    </location>
</feature>
<evidence type="ECO:0000256" key="1">
    <source>
        <dbReference type="ARBA" id="ARBA00004141"/>
    </source>
</evidence>
<feature type="transmembrane region" description="Helical" evidence="5">
    <location>
        <begin position="141"/>
        <end position="167"/>
    </location>
</feature>
<feature type="transmembrane region" description="Helical" evidence="5">
    <location>
        <begin position="19"/>
        <end position="41"/>
    </location>
</feature>
<dbReference type="Gene3D" id="1.20.1250.20">
    <property type="entry name" value="MFS general substrate transporter like domains"/>
    <property type="match status" value="1"/>
</dbReference>
<name>A0A0N4VJH8_ENTVE</name>
<accession>A0A0N4VJH8</accession>
<feature type="transmembrane region" description="Helical" evidence="5">
    <location>
        <begin position="278"/>
        <end position="298"/>
    </location>
</feature>
<keyword evidence="2 5" id="KW-0812">Transmembrane</keyword>
<feature type="transmembrane region" description="Helical" evidence="5">
    <location>
        <begin position="370"/>
        <end position="391"/>
    </location>
</feature>
<dbReference type="InterPro" id="IPR036259">
    <property type="entry name" value="MFS_trans_sf"/>
</dbReference>
<dbReference type="PANTHER" id="PTHR23507">
    <property type="entry name" value="ZGC:174356"/>
    <property type="match status" value="1"/>
</dbReference>
<evidence type="ECO:0000256" key="3">
    <source>
        <dbReference type="ARBA" id="ARBA00022989"/>
    </source>
</evidence>
<reference evidence="6" key="1">
    <citation type="submission" date="2017-02" db="UniProtKB">
        <authorList>
            <consortium name="WormBaseParasite"/>
        </authorList>
    </citation>
    <scope>IDENTIFICATION</scope>
</reference>
<protein>
    <submittedName>
        <fullName evidence="6">MFS domain-containing protein</fullName>
    </submittedName>
</protein>
<dbReference type="PANTHER" id="PTHR23507:SF6">
    <property type="entry name" value="PROTON-COUPLED FOLATE TRANSPORTER"/>
    <property type="match status" value="1"/>
</dbReference>
<feature type="transmembrane region" description="Helical" evidence="5">
    <location>
        <begin position="403"/>
        <end position="426"/>
    </location>
</feature>
<feature type="transmembrane region" description="Helical" evidence="5">
    <location>
        <begin position="432"/>
        <end position="458"/>
    </location>
</feature>
<feature type="transmembrane region" description="Helical" evidence="5">
    <location>
        <begin position="318"/>
        <end position="340"/>
    </location>
</feature>
<comment type="subcellular location">
    <subcellularLocation>
        <location evidence="1">Membrane</location>
        <topology evidence="1">Multi-pass membrane protein</topology>
    </subcellularLocation>
</comment>
<keyword evidence="4 5" id="KW-0472">Membrane</keyword>
<evidence type="ECO:0000256" key="2">
    <source>
        <dbReference type="ARBA" id="ARBA00022692"/>
    </source>
</evidence>
<dbReference type="GO" id="GO:0022857">
    <property type="term" value="F:transmembrane transporter activity"/>
    <property type="evidence" value="ECO:0007669"/>
    <property type="project" value="TreeGrafter"/>
</dbReference>
<evidence type="ECO:0000256" key="5">
    <source>
        <dbReference type="SAM" id="Phobius"/>
    </source>
</evidence>
<feature type="transmembrane region" description="Helical" evidence="5">
    <location>
        <begin position="115"/>
        <end position="135"/>
    </location>
</feature>
<dbReference type="WBParaSite" id="EVEC_0001099901-mRNA-1">
    <property type="protein sequence ID" value="EVEC_0001099901-mRNA-1"/>
    <property type="gene ID" value="EVEC_0001099901"/>
</dbReference>
<dbReference type="GO" id="GO:0016020">
    <property type="term" value="C:membrane"/>
    <property type="evidence" value="ECO:0007669"/>
    <property type="project" value="UniProtKB-SubCell"/>
</dbReference>
<proteinExistence type="predicted"/>
<dbReference type="SUPFAM" id="SSF103473">
    <property type="entry name" value="MFS general substrate transporter"/>
    <property type="match status" value="1"/>
</dbReference>
<keyword evidence="3 5" id="KW-1133">Transmembrane helix</keyword>
<evidence type="ECO:0000313" key="6">
    <source>
        <dbReference type="WBParaSite" id="EVEC_0001099901-mRNA-1"/>
    </source>
</evidence>
<organism evidence="6">
    <name type="scientific">Enterobius vermicularis</name>
    <name type="common">Human pinworm</name>
    <dbReference type="NCBI Taxonomy" id="51028"/>
    <lineage>
        <taxon>Eukaryota</taxon>
        <taxon>Metazoa</taxon>
        <taxon>Ecdysozoa</taxon>
        <taxon>Nematoda</taxon>
        <taxon>Chromadorea</taxon>
        <taxon>Rhabditida</taxon>
        <taxon>Spirurina</taxon>
        <taxon>Oxyuridomorpha</taxon>
        <taxon>Oxyuroidea</taxon>
        <taxon>Oxyuridae</taxon>
        <taxon>Enterobius</taxon>
    </lineage>
</organism>
<sequence>LVICNGKVSRLKKINGEPAVFLVSVAIGLLSTLQPLFLYWATCIRTYNSGTEDSAAETCASLSKSEYAAYEDAVQKQVSTMKIFLQMTSGILSLIVAPIIGTWSDENGERKKPLLIGLGGFCAYAIVQLIAIVSYRHLNAYHILLFGEAILGLIGGVATIHTFLFTIVTDDSRNQMSAASSNVPIRIAISSAAQALGQMVGSLLVSLCSVSAKVSVSRHVNGYINSVFVGNAFSFVTLIYAIFAVRTVSYASEFFLWKEAARNFFYNIFEVVLKPRPGWTRFCLNLSAFSIFAEYLSLDSQLLLLFVKREPFSWSDNLYVFYNVTKAFIFTVGMIVFPLIISKTNFIGKDSVLILLGVFAGSRISEKYHFFSATIWSFFAGAIGPGYRSLLPRLVAKEETARLYTVFSLITVASPIISSVVLNNIYNLTLNVWPGFVFCLCGIIQIFVFVAQLVTHILMRQQWSKKQTDQTNVTNQLDSEATTSLEA</sequence>